<evidence type="ECO:0000256" key="2">
    <source>
        <dbReference type="PIRSR" id="PIRSR605754-1"/>
    </source>
</evidence>
<gene>
    <name evidence="4" type="ORF">Rhe02_39480</name>
</gene>
<proteinExistence type="predicted"/>
<feature type="region of interest" description="Disordered" evidence="3">
    <location>
        <begin position="1"/>
        <end position="72"/>
    </location>
</feature>
<dbReference type="CDD" id="cd05830">
    <property type="entry name" value="Sortase_E"/>
    <property type="match status" value="1"/>
</dbReference>
<dbReference type="SUPFAM" id="SSF63817">
    <property type="entry name" value="Sortase"/>
    <property type="match status" value="1"/>
</dbReference>
<evidence type="ECO:0008006" key="6">
    <source>
        <dbReference type="Google" id="ProtNLM"/>
    </source>
</evidence>
<evidence type="ECO:0000256" key="3">
    <source>
        <dbReference type="SAM" id="MobiDB-lite"/>
    </source>
</evidence>
<dbReference type="Pfam" id="PF04203">
    <property type="entry name" value="Sortase"/>
    <property type="match status" value="1"/>
</dbReference>
<dbReference type="EMBL" id="BONY01000022">
    <property type="protein sequence ID" value="GIH05881.1"/>
    <property type="molecule type" value="Genomic_DNA"/>
</dbReference>
<dbReference type="InterPro" id="IPR005754">
    <property type="entry name" value="Sortase"/>
</dbReference>
<feature type="active site" description="Proton donor/acceptor" evidence="2">
    <location>
        <position position="267"/>
    </location>
</feature>
<keyword evidence="5" id="KW-1185">Reference proteome</keyword>
<accession>A0A8J3Q8L2</accession>
<protein>
    <recommendedName>
        <fullName evidence="6">Class E sortase</fullName>
    </recommendedName>
</protein>
<organism evidence="4 5">
    <name type="scientific">Rhizocola hellebori</name>
    <dbReference type="NCBI Taxonomy" id="1392758"/>
    <lineage>
        <taxon>Bacteria</taxon>
        <taxon>Bacillati</taxon>
        <taxon>Actinomycetota</taxon>
        <taxon>Actinomycetes</taxon>
        <taxon>Micromonosporales</taxon>
        <taxon>Micromonosporaceae</taxon>
        <taxon>Rhizocola</taxon>
    </lineage>
</organism>
<dbReference type="AlphaFoldDB" id="A0A8J3Q8L2"/>
<feature type="compositionally biased region" description="Pro residues" evidence="3">
    <location>
        <begin position="49"/>
        <end position="59"/>
    </location>
</feature>
<dbReference type="Gene3D" id="2.40.260.10">
    <property type="entry name" value="Sortase"/>
    <property type="match status" value="1"/>
</dbReference>
<evidence type="ECO:0000313" key="5">
    <source>
        <dbReference type="Proteomes" id="UP000612899"/>
    </source>
</evidence>
<comment type="caution">
    <text evidence="4">The sequence shown here is derived from an EMBL/GenBank/DDBJ whole genome shotgun (WGS) entry which is preliminary data.</text>
</comment>
<sequence>MGRHSASSPDDETSIFPAIRSSAPEPPADPSATTILPALNADSTTILPRVPPSPHPRPGGHPGTAKPIPQRVSGRAVATDETAIFGRILPAPEKSEPIIEPPRDKWSGEPLPPPVKAIKAGDGYRSIHSEFTRTTLGSVVRGTLRGTGELLITFGLVILLFAAYEVWGKTAIVEAEQTQLAQELDREWGADPTVAPTIGPTPTAAPTATATKGPNMANVIAKLYIPRLNKQWVVVQGVTQADIRYAPGHYPRSAMPGEDGNFAVAGHRNRATFWDLDLLQAGDKIIVESKTTWFIYKVSTSKVVLPNQVEVVQPVPPGQSAGKLITLTTCNPKFNNYQRLIIHGTLDDSMPRSAGRPAELGG</sequence>
<dbReference type="Proteomes" id="UP000612899">
    <property type="component" value="Unassembled WGS sequence"/>
</dbReference>
<evidence type="ECO:0000313" key="4">
    <source>
        <dbReference type="EMBL" id="GIH05881.1"/>
    </source>
</evidence>
<name>A0A8J3Q8L2_9ACTN</name>
<dbReference type="GO" id="GO:0016787">
    <property type="term" value="F:hydrolase activity"/>
    <property type="evidence" value="ECO:0007669"/>
    <property type="project" value="UniProtKB-KW"/>
</dbReference>
<evidence type="ECO:0000256" key="1">
    <source>
        <dbReference type="ARBA" id="ARBA00022801"/>
    </source>
</evidence>
<dbReference type="InterPro" id="IPR042003">
    <property type="entry name" value="Sortase_E"/>
</dbReference>
<feature type="active site" description="Acyl-thioester intermediate" evidence="2">
    <location>
        <position position="330"/>
    </location>
</feature>
<keyword evidence="1" id="KW-0378">Hydrolase</keyword>
<dbReference type="NCBIfam" id="TIGR01076">
    <property type="entry name" value="sortase_fam"/>
    <property type="match status" value="1"/>
</dbReference>
<dbReference type="InterPro" id="IPR023365">
    <property type="entry name" value="Sortase_dom-sf"/>
</dbReference>
<dbReference type="NCBIfam" id="NF033747">
    <property type="entry name" value="class_E_sortase"/>
    <property type="match status" value="1"/>
</dbReference>
<reference evidence="4" key="1">
    <citation type="submission" date="2021-01" db="EMBL/GenBank/DDBJ databases">
        <title>Whole genome shotgun sequence of Rhizocola hellebori NBRC 109834.</title>
        <authorList>
            <person name="Komaki H."/>
            <person name="Tamura T."/>
        </authorList>
    </citation>
    <scope>NUCLEOTIDE SEQUENCE</scope>
    <source>
        <strain evidence="4">NBRC 109834</strain>
    </source>
</reference>
<dbReference type="RefSeq" id="WP_203909706.1">
    <property type="nucleotide sequence ID" value="NZ_BONY01000022.1"/>
</dbReference>
<dbReference type="InterPro" id="IPR053465">
    <property type="entry name" value="Sortase_Class_E"/>
</dbReference>